<accession>A0A7G1KP57</accession>
<proteinExistence type="inferred from homology"/>
<dbReference type="Pfam" id="PF00535">
    <property type="entry name" value="Glycos_transf_2"/>
    <property type="match status" value="1"/>
</dbReference>
<evidence type="ECO:0000313" key="5">
    <source>
        <dbReference type="EMBL" id="BCK56611.1"/>
    </source>
</evidence>
<evidence type="ECO:0000256" key="3">
    <source>
        <dbReference type="ARBA" id="ARBA00022679"/>
    </source>
</evidence>
<keyword evidence="2" id="KW-0328">Glycosyltransferase</keyword>
<name>A0A7G1KP57_9NOCA</name>
<keyword evidence="6" id="KW-1185">Reference proteome</keyword>
<keyword evidence="3 5" id="KW-0808">Transferase</keyword>
<reference evidence="5 6" key="1">
    <citation type="submission" date="2020-08" db="EMBL/GenBank/DDBJ databases">
        <title>Genome Sequencing of Nocardia wallacei strain FMUON74 and assembly.</title>
        <authorList>
            <person name="Toyokawa M."/>
            <person name="Uesaka K."/>
        </authorList>
    </citation>
    <scope>NUCLEOTIDE SEQUENCE [LARGE SCALE GENOMIC DNA]</scope>
    <source>
        <strain evidence="5 6">FMUON74</strain>
    </source>
</reference>
<organism evidence="5 6">
    <name type="scientific">Nocardia wallacei</name>
    <dbReference type="NCBI Taxonomy" id="480035"/>
    <lineage>
        <taxon>Bacteria</taxon>
        <taxon>Bacillati</taxon>
        <taxon>Actinomycetota</taxon>
        <taxon>Actinomycetes</taxon>
        <taxon>Mycobacteriales</taxon>
        <taxon>Nocardiaceae</taxon>
        <taxon>Nocardia</taxon>
    </lineage>
</organism>
<dbReference type="InterPro" id="IPR050834">
    <property type="entry name" value="Glycosyltransf_2"/>
</dbReference>
<dbReference type="InterPro" id="IPR029044">
    <property type="entry name" value="Nucleotide-diphossugar_trans"/>
</dbReference>
<dbReference type="GO" id="GO:0016757">
    <property type="term" value="F:glycosyltransferase activity"/>
    <property type="evidence" value="ECO:0007669"/>
    <property type="project" value="UniProtKB-KW"/>
</dbReference>
<dbReference type="PANTHER" id="PTHR43685">
    <property type="entry name" value="GLYCOSYLTRANSFERASE"/>
    <property type="match status" value="1"/>
</dbReference>
<dbReference type="InterPro" id="IPR001173">
    <property type="entry name" value="Glyco_trans_2-like"/>
</dbReference>
<comment type="similarity">
    <text evidence="1">Belongs to the glycosyltransferase 2 family.</text>
</comment>
<gene>
    <name evidence="5" type="ORF">NWFMUON74_43830</name>
</gene>
<dbReference type="Proteomes" id="UP000516173">
    <property type="component" value="Chromosome"/>
</dbReference>
<dbReference type="PANTHER" id="PTHR43685:SF5">
    <property type="entry name" value="GLYCOSYLTRANSFERASE EPSE-RELATED"/>
    <property type="match status" value="1"/>
</dbReference>
<evidence type="ECO:0000256" key="2">
    <source>
        <dbReference type="ARBA" id="ARBA00022676"/>
    </source>
</evidence>
<dbReference type="KEGG" id="nwl:NWFMUON74_43830"/>
<dbReference type="AlphaFoldDB" id="A0A7G1KP57"/>
<evidence type="ECO:0000259" key="4">
    <source>
        <dbReference type="Pfam" id="PF00535"/>
    </source>
</evidence>
<dbReference type="Gene3D" id="3.90.550.10">
    <property type="entry name" value="Spore Coat Polysaccharide Biosynthesis Protein SpsA, Chain A"/>
    <property type="match status" value="1"/>
</dbReference>
<sequence>MVIATRNRADELATTLDRLAEADPQPPVVVVDNASDDHTVRAATGFRRRFRALEVLELPGNEGAVARNHGAVRADTPFVAFCDDDAWWAPGALPTAERLFDRHPELGLLAGRTLVGPEQREDPVNRLMHESPLGTDPGAPGPSVLGFLAGAAIVRREPFLAAGGFSPVLHFAGEETLLAYDLAAAGWLLCYSPDVVSRHMPSAWRMPSRARRDLEKRNAVLTTLMRRPARECVRELAAVGWSAVRHPSSAQVALGVAARLPRALRERRRLPGHVESQIALLRDGKESS</sequence>
<dbReference type="GeneID" id="80348848"/>
<protein>
    <submittedName>
        <fullName evidence="5">Glycosyl transferase</fullName>
    </submittedName>
</protein>
<evidence type="ECO:0000256" key="1">
    <source>
        <dbReference type="ARBA" id="ARBA00006739"/>
    </source>
</evidence>
<dbReference type="SUPFAM" id="SSF53448">
    <property type="entry name" value="Nucleotide-diphospho-sugar transferases"/>
    <property type="match status" value="1"/>
</dbReference>
<dbReference type="RefSeq" id="WP_232110502.1">
    <property type="nucleotide sequence ID" value="NZ_AP023396.1"/>
</dbReference>
<evidence type="ECO:0000313" key="6">
    <source>
        <dbReference type="Proteomes" id="UP000516173"/>
    </source>
</evidence>
<dbReference type="EMBL" id="AP023396">
    <property type="protein sequence ID" value="BCK56611.1"/>
    <property type="molecule type" value="Genomic_DNA"/>
</dbReference>
<feature type="domain" description="Glycosyltransferase 2-like" evidence="4">
    <location>
        <begin position="2"/>
        <end position="159"/>
    </location>
</feature>